<dbReference type="PROSITE" id="PS50110">
    <property type="entry name" value="RESPONSE_REGULATORY"/>
    <property type="match status" value="1"/>
</dbReference>
<dbReference type="InterPro" id="IPR004358">
    <property type="entry name" value="Sig_transdc_His_kin-like_C"/>
</dbReference>
<evidence type="ECO:0000313" key="7">
    <source>
        <dbReference type="EMBL" id="NKF23472.1"/>
    </source>
</evidence>
<dbReference type="Gene3D" id="3.30.565.10">
    <property type="entry name" value="Histidine kinase-like ATPase, C-terminal domain"/>
    <property type="match status" value="1"/>
</dbReference>
<dbReference type="Pfam" id="PF00512">
    <property type="entry name" value="HisKA"/>
    <property type="match status" value="1"/>
</dbReference>
<organism evidence="7 8">
    <name type="scientific">Solimonas marina</name>
    <dbReference type="NCBI Taxonomy" id="2714601"/>
    <lineage>
        <taxon>Bacteria</taxon>
        <taxon>Pseudomonadati</taxon>
        <taxon>Pseudomonadota</taxon>
        <taxon>Gammaproteobacteria</taxon>
        <taxon>Nevskiales</taxon>
        <taxon>Nevskiaceae</taxon>
        <taxon>Solimonas</taxon>
    </lineage>
</organism>
<dbReference type="SMART" id="SM00448">
    <property type="entry name" value="REC"/>
    <property type="match status" value="1"/>
</dbReference>
<protein>
    <recommendedName>
        <fullName evidence="2">histidine kinase</fullName>
        <ecNumber evidence="2">2.7.13.3</ecNumber>
    </recommendedName>
</protein>
<evidence type="ECO:0000256" key="4">
    <source>
        <dbReference type="PROSITE-ProRule" id="PRU00169"/>
    </source>
</evidence>
<dbReference type="PRINTS" id="PR00344">
    <property type="entry name" value="BCTRLSENSOR"/>
</dbReference>
<dbReference type="SMART" id="SM00387">
    <property type="entry name" value="HATPase_c"/>
    <property type="match status" value="1"/>
</dbReference>
<accession>A0A969WAN2</accession>
<dbReference type="InterPro" id="IPR001789">
    <property type="entry name" value="Sig_transdc_resp-reg_receiver"/>
</dbReference>
<name>A0A969WAN2_9GAMM</name>
<dbReference type="EMBL" id="JAAVXB010000008">
    <property type="protein sequence ID" value="NKF23472.1"/>
    <property type="molecule type" value="Genomic_DNA"/>
</dbReference>
<dbReference type="SMART" id="SM00388">
    <property type="entry name" value="HisKA"/>
    <property type="match status" value="1"/>
</dbReference>
<keyword evidence="7" id="KW-0418">Kinase</keyword>
<dbReference type="Pfam" id="PF02518">
    <property type="entry name" value="HATPase_c"/>
    <property type="match status" value="1"/>
</dbReference>
<dbReference type="Gene3D" id="3.40.50.2300">
    <property type="match status" value="1"/>
</dbReference>
<dbReference type="Gene3D" id="1.10.287.130">
    <property type="match status" value="1"/>
</dbReference>
<dbReference type="SUPFAM" id="SSF52172">
    <property type="entry name" value="CheY-like"/>
    <property type="match status" value="1"/>
</dbReference>
<feature type="domain" description="Histidine kinase" evidence="5">
    <location>
        <begin position="150"/>
        <end position="366"/>
    </location>
</feature>
<dbReference type="PROSITE" id="PS50109">
    <property type="entry name" value="HIS_KIN"/>
    <property type="match status" value="1"/>
</dbReference>
<dbReference type="GO" id="GO:0000155">
    <property type="term" value="F:phosphorelay sensor kinase activity"/>
    <property type="evidence" value="ECO:0007669"/>
    <property type="project" value="InterPro"/>
</dbReference>
<dbReference type="EC" id="2.7.13.3" evidence="2"/>
<dbReference type="AlphaFoldDB" id="A0A969WAN2"/>
<evidence type="ECO:0000313" key="8">
    <source>
        <dbReference type="Proteomes" id="UP000653472"/>
    </source>
</evidence>
<evidence type="ECO:0000256" key="2">
    <source>
        <dbReference type="ARBA" id="ARBA00012438"/>
    </source>
</evidence>
<dbReference type="PANTHER" id="PTHR43547">
    <property type="entry name" value="TWO-COMPONENT HISTIDINE KINASE"/>
    <property type="match status" value="1"/>
</dbReference>
<comment type="caution">
    <text evidence="7">The sequence shown here is derived from an EMBL/GenBank/DDBJ whole genome shotgun (WGS) entry which is preliminary data.</text>
</comment>
<dbReference type="InterPro" id="IPR003594">
    <property type="entry name" value="HATPase_dom"/>
</dbReference>
<keyword evidence="3 4" id="KW-0597">Phosphoprotein</keyword>
<sequence length="376" mass="41062">MSLDRRGGGEPPLVLVADDQPANIQLIGQVLDQAGYGVMPARSGEQALARARARRPDLVLLDMLMPGMDGSATCRALREAGFADVPVIFVTGAADRDSLVTAFAAGAVDYITKPFVVEELLARVRTHLELKIARDRLSDMLRERDDVMHVVAHDLKNPLSASLFAARMLRRAPEAERDELLDDIVRGCEEALQFIQRFLARGAEGQRLRQFRAESLELREVVMRAVRAQRPAAQARQMEMRVRGGARAFADPVVIRNVVQNLLSNAIRYAPEGSSIDIEIGDSRTGHALLLVMDRGPGIPESLRGQLFRSYARLASARDGAAQQAYSSGLGLAIAKHDVTQMGGHLWYEPRNGGGSVFGVELPQQRDQSGALEVVA</sequence>
<evidence type="ECO:0000256" key="3">
    <source>
        <dbReference type="ARBA" id="ARBA00022553"/>
    </source>
</evidence>
<gene>
    <name evidence="7" type="ORF">G7Y82_14225</name>
</gene>
<dbReference type="SUPFAM" id="SSF55874">
    <property type="entry name" value="ATPase domain of HSP90 chaperone/DNA topoisomerase II/histidine kinase"/>
    <property type="match status" value="1"/>
</dbReference>
<dbReference type="PANTHER" id="PTHR43547:SF2">
    <property type="entry name" value="HYBRID SIGNAL TRANSDUCTION HISTIDINE KINASE C"/>
    <property type="match status" value="1"/>
</dbReference>
<feature type="modified residue" description="4-aspartylphosphate" evidence="4">
    <location>
        <position position="62"/>
    </location>
</feature>
<dbReference type="SUPFAM" id="SSF47384">
    <property type="entry name" value="Homodimeric domain of signal transducing histidine kinase"/>
    <property type="match status" value="1"/>
</dbReference>
<dbReference type="InterPro" id="IPR011006">
    <property type="entry name" value="CheY-like_superfamily"/>
</dbReference>
<keyword evidence="7" id="KW-0808">Transferase</keyword>
<dbReference type="Pfam" id="PF00072">
    <property type="entry name" value="Response_reg"/>
    <property type="match status" value="1"/>
</dbReference>
<evidence type="ECO:0000259" key="5">
    <source>
        <dbReference type="PROSITE" id="PS50109"/>
    </source>
</evidence>
<dbReference type="Proteomes" id="UP000653472">
    <property type="component" value="Unassembled WGS sequence"/>
</dbReference>
<dbReference type="RefSeq" id="WP_168148798.1">
    <property type="nucleotide sequence ID" value="NZ_JAAVXB010000008.1"/>
</dbReference>
<keyword evidence="8" id="KW-1185">Reference proteome</keyword>
<dbReference type="InterPro" id="IPR003661">
    <property type="entry name" value="HisK_dim/P_dom"/>
</dbReference>
<reference evidence="7" key="1">
    <citation type="submission" date="2020-03" db="EMBL/GenBank/DDBJ databases">
        <title>Solimonas marina sp. nov., isolated from deep seawater of the Pacific Ocean.</title>
        <authorList>
            <person name="Liu X."/>
            <person name="Lai Q."/>
            <person name="Sun F."/>
            <person name="Gai Y."/>
            <person name="Li G."/>
            <person name="Shao Z."/>
        </authorList>
    </citation>
    <scope>NUCLEOTIDE SEQUENCE</scope>
    <source>
        <strain evidence="7">C16B3</strain>
    </source>
</reference>
<dbReference type="InterPro" id="IPR005467">
    <property type="entry name" value="His_kinase_dom"/>
</dbReference>
<dbReference type="CDD" id="cd00082">
    <property type="entry name" value="HisKA"/>
    <property type="match status" value="1"/>
</dbReference>
<dbReference type="InterPro" id="IPR036890">
    <property type="entry name" value="HATPase_C_sf"/>
</dbReference>
<evidence type="ECO:0000256" key="1">
    <source>
        <dbReference type="ARBA" id="ARBA00000085"/>
    </source>
</evidence>
<proteinExistence type="predicted"/>
<comment type="catalytic activity">
    <reaction evidence="1">
        <text>ATP + protein L-histidine = ADP + protein N-phospho-L-histidine.</text>
        <dbReference type="EC" id="2.7.13.3"/>
    </reaction>
</comment>
<dbReference type="InterPro" id="IPR036097">
    <property type="entry name" value="HisK_dim/P_sf"/>
</dbReference>
<evidence type="ECO:0000259" key="6">
    <source>
        <dbReference type="PROSITE" id="PS50110"/>
    </source>
</evidence>
<feature type="domain" description="Response regulatory" evidence="6">
    <location>
        <begin position="13"/>
        <end position="128"/>
    </location>
</feature>